<keyword evidence="3" id="KW-1185">Reference proteome</keyword>
<protein>
    <submittedName>
        <fullName evidence="2">Uncharacterized protein</fullName>
    </submittedName>
</protein>
<evidence type="ECO:0000313" key="2">
    <source>
        <dbReference type="EMBL" id="MCH95225.1"/>
    </source>
</evidence>
<dbReference type="EMBL" id="LXQA010029253">
    <property type="protein sequence ID" value="MCH95225.1"/>
    <property type="molecule type" value="Genomic_DNA"/>
</dbReference>
<sequence>MLVDAHGSLPESLDIGDVSEPVMPADSASSKQKNATAGASTSSHHL</sequence>
<organism evidence="2 3">
    <name type="scientific">Trifolium medium</name>
    <dbReference type="NCBI Taxonomy" id="97028"/>
    <lineage>
        <taxon>Eukaryota</taxon>
        <taxon>Viridiplantae</taxon>
        <taxon>Streptophyta</taxon>
        <taxon>Embryophyta</taxon>
        <taxon>Tracheophyta</taxon>
        <taxon>Spermatophyta</taxon>
        <taxon>Magnoliopsida</taxon>
        <taxon>eudicotyledons</taxon>
        <taxon>Gunneridae</taxon>
        <taxon>Pentapetalae</taxon>
        <taxon>rosids</taxon>
        <taxon>fabids</taxon>
        <taxon>Fabales</taxon>
        <taxon>Fabaceae</taxon>
        <taxon>Papilionoideae</taxon>
        <taxon>50 kb inversion clade</taxon>
        <taxon>NPAAA clade</taxon>
        <taxon>Hologalegina</taxon>
        <taxon>IRL clade</taxon>
        <taxon>Trifolieae</taxon>
        <taxon>Trifolium</taxon>
    </lineage>
</organism>
<evidence type="ECO:0000256" key="1">
    <source>
        <dbReference type="SAM" id="MobiDB-lite"/>
    </source>
</evidence>
<proteinExistence type="predicted"/>
<dbReference type="AlphaFoldDB" id="A0A392N7V9"/>
<gene>
    <name evidence="2" type="ORF">A2U01_0016200</name>
</gene>
<feature type="compositionally biased region" description="Polar residues" evidence="1">
    <location>
        <begin position="27"/>
        <end position="46"/>
    </location>
</feature>
<reference evidence="2 3" key="1">
    <citation type="journal article" date="2018" name="Front. Plant Sci.">
        <title>Red Clover (Trifolium pratense) and Zigzag Clover (T. medium) - A Picture of Genomic Similarities and Differences.</title>
        <authorList>
            <person name="Dluhosova J."/>
            <person name="Istvanek J."/>
            <person name="Nedelnik J."/>
            <person name="Repkova J."/>
        </authorList>
    </citation>
    <scope>NUCLEOTIDE SEQUENCE [LARGE SCALE GENOMIC DNA]</scope>
    <source>
        <strain evidence="3">cv. 10/8</strain>
        <tissue evidence="2">Leaf</tissue>
    </source>
</reference>
<accession>A0A392N7V9</accession>
<dbReference type="Proteomes" id="UP000265520">
    <property type="component" value="Unassembled WGS sequence"/>
</dbReference>
<name>A0A392N7V9_9FABA</name>
<feature type="region of interest" description="Disordered" evidence="1">
    <location>
        <begin position="1"/>
        <end position="46"/>
    </location>
</feature>
<comment type="caution">
    <text evidence="2">The sequence shown here is derived from an EMBL/GenBank/DDBJ whole genome shotgun (WGS) entry which is preliminary data.</text>
</comment>
<evidence type="ECO:0000313" key="3">
    <source>
        <dbReference type="Proteomes" id="UP000265520"/>
    </source>
</evidence>